<dbReference type="EMBL" id="LKEB01000077">
    <property type="protein sequence ID" value="ROV94115.1"/>
    <property type="molecule type" value="Genomic_DNA"/>
</dbReference>
<organism evidence="1 2">
    <name type="scientific">Cytospora leucostoma</name>
    <dbReference type="NCBI Taxonomy" id="1230097"/>
    <lineage>
        <taxon>Eukaryota</taxon>
        <taxon>Fungi</taxon>
        <taxon>Dikarya</taxon>
        <taxon>Ascomycota</taxon>
        <taxon>Pezizomycotina</taxon>
        <taxon>Sordariomycetes</taxon>
        <taxon>Sordariomycetidae</taxon>
        <taxon>Diaporthales</taxon>
        <taxon>Cytosporaceae</taxon>
        <taxon>Cytospora</taxon>
    </lineage>
</organism>
<gene>
    <name evidence="1" type="ORF">VPNG_09350</name>
</gene>
<accession>A0A423VSQ6</accession>
<dbReference type="AlphaFoldDB" id="A0A423VSQ6"/>
<proteinExistence type="predicted"/>
<evidence type="ECO:0000313" key="1">
    <source>
        <dbReference type="EMBL" id="ROV94115.1"/>
    </source>
</evidence>
<protein>
    <submittedName>
        <fullName evidence="1">Uncharacterized protein</fullName>
    </submittedName>
</protein>
<comment type="caution">
    <text evidence="1">The sequence shown here is derived from an EMBL/GenBank/DDBJ whole genome shotgun (WGS) entry which is preliminary data.</text>
</comment>
<sequence length="218" mass="23471">MFPVGQQISNQTPMGPTDFYQFVTIAFSLGNPGPDLADVLVFGDEVSYSGIDLILGRRFWKGRTIQQPPVSSMVNFGGQVFQAGVVSLITADHLPPILPGRTQDDADTYTRGSISALEELVPFSSTFNYPIHQPLTSLCHEELLYSGPPSEDGSHTLPQYAEFGHDASHAQQYNTFLDVSAGAVEAQAVSAMPLPDGPEAPGYTLDGKFDILDPGHSL</sequence>
<reference evidence="1 2" key="1">
    <citation type="submission" date="2015-09" db="EMBL/GenBank/DDBJ databases">
        <title>Host preference determinants of Valsa canker pathogens revealed by comparative genomics.</title>
        <authorList>
            <person name="Yin Z."/>
            <person name="Huang L."/>
        </authorList>
    </citation>
    <scope>NUCLEOTIDE SEQUENCE [LARGE SCALE GENOMIC DNA]</scope>
    <source>
        <strain evidence="1 2">SXYLt</strain>
    </source>
</reference>
<evidence type="ECO:0000313" key="2">
    <source>
        <dbReference type="Proteomes" id="UP000285146"/>
    </source>
</evidence>
<keyword evidence="2" id="KW-1185">Reference proteome</keyword>
<name>A0A423VSQ6_9PEZI</name>
<dbReference type="InParanoid" id="A0A423VSQ6"/>
<dbReference type="Proteomes" id="UP000285146">
    <property type="component" value="Unassembled WGS sequence"/>
</dbReference>